<gene>
    <name evidence="2" type="ORF">GCM10022235_36140</name>
</gene>
<evidence type="ECO:0000313" key="2">
    <source>
        <dbReference type="EMBL" id="GAA3564419.1"/>
    </source>
</evidence>
<reference evidence="3" key="1">
    <citation type="journal article" date="2019" name="Int. J. Syst. Evol. Microbiol.">
        <title>The Global Catalogue of Microorganisms (GCM) 10K type strain sequencing project: providing services to taxonomists for standard genome sequencing and annotation.</title>
        <authorList>
            <consortium name="The Broad Institute Genomics Platform"/>
            <consortium name="The Broad Institute Genome Sequencing Center for Infectious Disease"/>
            <person name="Wu L."/>
            <person name="Ma J."/>
        </authorList>
    </citation>
    <scope>NUCLEOTIDE SEQUENCE [LARGE SCALE GENOMIC DNA]</scope>
    <source>
        <strain evidence="3">JCM 16928</strain>
    </source>
</reference>
<evidence type="ECO:0000313" key="3">
    <source>
        <dbReference type="Proteomes" id="UP001501222"/>
    </source>
</evidence>
<name>A0ABP6XB77_9ACTN</name>
<keyword evidence="1" id="KW-0732">Signal</keyword>
<organism evidence="2 3">
    <name type="scientific">Kribbella ginsengisoli</name>
    <dbReference type="NCBI Taxonomy" id="363865"/>
    <lineage>
        <taxon>Bacteria</taxon>
        <taxon>Bacillati</taxon>
        <taxon>Actinomycetota</taxon>
        <taxon>Actinomycetes</taxon>
        <taxon>Propionibacteriales</taxon>
        <taxon>Kribbellaceae</taxon>
        <taxon>Kribbella</taxon>
    </lineage>
</organism>
<feature type="chain" id="PRO_5047476461" evidence="1">
    <location>
        <begin position="41"/>
        <end position="71"/>
    </location>
</feature>
<comment type="caution">
    <text evidence="2">The sequence shown here is derived from an EMBL/GenBank/DDBJ whole genome shotgun (WGS) entry which is preliminary data.</text>
</comment>
<sequence length="71" mass="7458">MTTFSSQQMKRRLRMVKRVSLGAALALLCLGLAPPSVASAACGANGGRVNNEMSVVVDGQTGVYLEAFTVR</sequence>
<feature type="signal peptide" evidence="1">
    <location>
        <begin position="1"/>
        <end position="40"/>
    </location>
</feature>
<evidence type="ECO:0000256" key="1">
    <source>
        <dbReference type="SAM" id="SignalP"/>
    </source>
</evidence>
<keyword evidence="3" id="KW-1185">Reference proteome</keyword>
<dbReference type="Proteomes" id="UP001501222">
    <property type="component" value="Unassembled WGS sequence"/>
</dbReference>
<protein>
    <submittedName>
        <fullName evidence="2">Uncharacterized protein</fullName>
    </submittedName>
</protein>
<dbReference type="EMBL" id="BAABAA010000004">
    <property type="protein sequence ID" value="GAA3564419.1"/>
    <property type="molecule type" value="Genomic_DNA"/>
</dbReference>
<accession>A0ABP6XB77</accession>
<proteinExistence type="predicted"/>